<dbReference type="Pfam" id="PF19077">
    <property type="entry name" value="Big_13"/>
    <property type="match status" value="1"/>
</dbReference>
<dbReference type="InterPro" id="IPR013783">
    <property type="entry name" value="Ig-like_fold"/>
</dbReference>
<dbReference type="OrthoDB" id="5363680at2"/>
<protein>
    <recommendedName>
        <fullName evidence="1">Bacterial Ig-like domain-containing protein</fullName>
    </recommendedName>
</protein>
<sequence length="1787" mass="184761">MANAVGIVKQVSGTVVAIDVQGNQRVLRVGDEIMLGEVVHTEGSDSSVVVSMNNGKEFTLLGDDTIKIDQSVAQVESFGAEAFADASALQQAILAGDDLSKLEETAAGGAGGGGGSTGGGVSLAAGVFETGGHESNISANFENLSGSSQGNGGIYNDTGVGGGIGGANRNPASAQALDTTPPFVTINVEDGNSATPAITGAIEPNASAVIQIKDANGAVVDTINLTPAQTANGTYSVTPSHPLATDGDYTATIVATDAAGNSSVPVSDGFSVDTTAPVVSNVVVTNTDTNTPADGTPDETKVKFKVDDPTATITVTGPHGETATVTGPDANGDYTATFTTPLSKDDTVTIKATDKAGNEGHGQGVVPDTTYTDTTAPVVSNVVVTNTDTNTPADGTPDETKVKFKVDDPTATITVTGPHGETATVTGPDANGDYTATFTTPLSKDDTVTIKATDKAGNEGHGQGVVPDTTYTDTTAPVVSNVVVTNTDTNTPADGTPDETKVKFKVDDPTATITVTGPHGETATVTGPDANGDYTATFTTPLSKDDTVTIKATDKAGNEGHGQGVVPDTTYTDTTAPVVSNVVVTNTDTNTPADGTPDETKVKFKVDDPTATITVTGPHGETATVTGPDANGDYTATFTTPLSKDDTVTIKATDKAGNEGHGQGVVPDTTYTDTTAPVVTTEVAEVMEGDANNKYLVYNVELDSAKSTFGLDVGVTGGTPGSDYNRVPQYSLDGGRTWKDAVNGKIEANGLATPIKNIKVRVEVVDDDGRIPGNQNEGTKTGNIGAEFGSPDYGIYKENITLKVSSKNGKSSEATGRIIDNDDILTANAFLDGKHINTKDGEDTITINKGAQNSTIDAGSGDDKIIINNGASGTTIKQTNIEAAEGDDQIDINAGVKVENSTINTSVGSDVTNINGATITNSEINLGNNTADQRDVVNVNSGSTLTNTNIKGTQALGDDEINLNAGSVSKDLMVDTGAGNDTVNMSGKVIVDAKQTQIATGLGNDTVNIDGELIGNKSRFEQVGIYTGEGNDTVNIKTGANLNFVNIVTGVGDDNVNVIGDSNDISKTKLENVNVNLETGTDTVNVKNAILKNVAIDTNDNSVDGKTVVNIDNSSLDQTKIYSGDDNDVISIKNTTIIDDTNAKFGSTIRGEGGDDTVNIEGSTIKGNKVEVYTDYEGEFGRQGNDELNITNSTINGIKRISTGLGNDTVNIKGSVIENISDNEKKIDLGGGDDTMTIENSTVRNTEIYTGAGNDTLNIIGDSNDKSKTRVENVNVELGTGGETINIKNATLNNVGMDTDNVADGKTKVDVENSDLTDTKFWTGNDNDTITIKDTTMKTTTYDQTFSAIRAEGGDDTVNIINSTLTGKTRIETDSYRDFANTGNDTLNIINSTIKDAHLIYTGLGDDVVNIKGDKADRSGTLIENVNKIDMEGGDDKMTVENATLRNVKIYAGAGDDIINLRNATLEGSGSFIQAGAGNDIINISGSTITDAKDGSNGGINAGEGNDTITLDGGTVMTNSLIKAGAGNDTISVTNSKVSGSGIWADDGDDTITIGKGAVLDHTIIGGDGGKDTITIDGGAKLTNSEIWGGSSDRASDTIIIGKATLENVTIGGDGGDDLIKIQKGASLKNTQIFGGSNDAGNDTIVVESGARLKNVTISGEDGNDTVKIGKGVDLSTTTLDGGRGNDTLQISENIDFSKVSNFEKLKLGENNESVNLRLDIKDVLDITDNKNTILKVEGDSSDHLSLKGFKNNIISSHDGYDRYQGVDAHGNTTYIDIKHEVTVDFQ</sequence>
<dbReference type="InterPro" id="IPR011049">
    <property type="entry name" value="Serralysin-like_metalloprot_C"/>
</dbReference>
<reference evidence="2" key="1">
    <citation type="submission" date="2016-07" db="EMBL/GenBank/DDBJ databases">
        <title>Comparative genomics of the Campylobacter concisus group.</title>
        <authorList>
            <person name="Miller W.G."/>
            <person name="Yee E."/>
            <person name="Chapman M.H."/>
            <person name="Huynh S."/>
            <person name="Bono J.L."/>
            <person name="On S.L.W."/>
            <person name="StLeger J."/>
            <person name="Foster G."/>
            <person name="Parker C.T."/>
        </authorList>
    </citation>
    <scope>NUCLEOTIDE SEQUENCE</scope>
    <source>
        <strain evidence="2">525.92</strain>
    </source>
</reference>
<evidence type="ECO:0000313" key="2">
    <source>
        <dbReference type="EMBL" id="EAT99644.2"/>
    </source>
</evidence>
<evidence type="ECO:0000259" key="1">
    <source>
        <dbReference type="Pfam" id="PF19077"/>
    </source>
</evidence>
<dbReference type="NCBIfam" id="NF033682">
    <property type="entry name" value="retention_LapA"/>
    <property type="match status" value="1"/>
</dbReference>
<name>A7GWP6_CAMC5</name>
<dbReference type="SUPFAM" id="SSF51120">
    <property type="entry name" value="beta-Roll"/>
    <property type="match status" value="1"/>
</dbReference>
<dbReference type="KEGG" id="ccv:CCV52592_1057"/>
<keyword evidence="3" id="KW-1185">Reference proteome</keyword>
<dbReference type="InterPro" id="IPR044016">
    <property type="entry name" value="Big_13"/>
</dbReference>
<proteinExistence type="predicted"/>
<dbReference type="RefSeq" id="WP_011991853.1">
    <property type="nucleotide sequence ID" value="NC_009715.2"/>
</dbReference>
<dbReference type="HOGENOM" id="CLU_237904_0_0_7"/>
<organism evidence="2 3">
    <name type="scientific">Campylobacter curvus (strain 525.92)</name>
    <dbReference type="NCBI Taxonomy" id="360105"/>
    <lineage>
        <taxon>Bacteria</taxon>
        <taxon>Pseudomonadati</taxon>
        <taxon>Campylobacterota</taxon>
        <taxon>Epsilonproteobacteria</taxon>
        <taxon>Campylobacterales</taxon>
        <taxon>Campylobacteraceae</taxon>
        <taxon>Campylobacter</taxon>
    </lineage>
</organism>
<dbReference type="Gene3D" id="2.60.40.10">
    <property type="entry name" value="Immunoglobulins"/>
    <property type="match status" value="2"/>
</dbReference>
<evidence type="ECO:0000313" key="3">
    <source>
        <dbReference type="Proteomes" id="UP000006380"/>
    </source>
</evidence>
<accession>A7GWP6</accession>
<dbReference type="InterPro" id="IPR047777">
    <property type="entry name" value="LapA-like_RM"/>
</dbReference>
<dbReference type="STRING" id="360105.CCV52592_1057"/>
<dbReference type="EMBL" id="CP000767">
    <property type="protein sequence ID" value="EAT99644.2"/>
    <property type="molecule type" value="Genomic_DNA"/>
</dbReference>
<gene>
    <name evidence="2" type="ORF">CCV52592_1057</name>
</gene>
<dbReference type="Proteomes" id="UP000006380">
    <property type="component" value="Chromosome"/>
</dbReference>
<feature type="domain" description="Bacterial Ig-like" evidence="1">
    <location>
        <begin position="192"/>
        <end position="274"/>
    </location>
</feature>
<dbReference type="Gene3D" id="2.160.20.160">
    <property type="match status" value="4"/>
</dbReference>